<dbReference type="EMBL" id="DF238778">
    <property type="protein sequence ID" value="GAC93667.1"/>
    <property type="molecule type" value="Genomic_DNA"/>
</dbReference>
<evidence type="ECO:0000313" key="2">
    <source>
        <dbReference type="Proteomes" id="UP000014071"/>
    </source>
</evidence>
<keyword evidence="2" id="KW-1185">Reference proteome</keyword>
<dbReference type="RefSeq" id="XP_012187254.1">
    <property type="nucleotide sequence ID" value="XM_012331864.1"/>
</dbReference>
<protein>
    <submittedName>
        <fullName evidence="1">Uncharacterized protein</fullName>
    </submittedName>
</protein>
<reference evidence="2" key="1">
    <citation type="journal article" date="2013" name="Genome Announc.">
        <title>Draft genome sequence of the basidiomycetous yeast-like fungus Pseudozyma hubeiensis SY62, which produces an abundant amount of the biosurfactant mannosylerythritol lipids.</title>
        <authorList>
            <person name="Konishi M."/>
            <person name="Hatada Y."/>
            <person name="Horiuchi J."/>
        </authorList>
    </citation>
    <scope>NUCLEOTIDE SEQUENCE [LARGE SCALE GENOMIC DNA]</scope>
    <source>
        <strain evidence="2">SY62</strain>
    </source>
</reference>
<dbReference type="HOGENOM" id="CLU_1928523_0_0_1"/>
<dbReference type="Proteomes" id="UP000014071">
    <property type="component" value="Unassembled WGS sequence"/>
</dbReference>
<proteinExistence type="predicted"/>
<evidence type="ECO:0000313" key="1">
    <source>
        <dbReference type="EMBL" id="GAC93667.1"/>
    </source>
</evidence>
<organism evidence="1 2">
    <name type="scientific">Pseudozyma hubeiensis (strain SY62)</name>
    <name type="common">Yeast</name>
    <dbReference type="NCBI Taxonomy" id="1305764"/>
    <lineage>
        <taxon>Eukaryota</taxon>
        <taxon>Fungi</taxon>
        <taxon>Dikarya</taxon>
        <taxon>Basidiomycota</taxon>
        <taxon>Ustilaginomycotina</taxon>
        <taxon>Ustilaginomycetes</taxon>
        <taxon>Ustilaginales</taxon>
        <taxon>Ustilaginaceae</taxon>
        <taxon>Pseudozyma</taxon>
    </lineage>
</organism>
<sequence length="131" mass="14770">MWRSGSDAAPERYLRANLTTVPARQFIELRASLDRTPPHACRCCRLVRSDVYSTIVHCSMRCRCADRMATRSCRLPSIARRAVAAAFGSNLQLEILSHRRCQTSVVLSRSEIRLSILHSSAFSAAHARLRE</sequence>
<dbReference type="GeneID" id="24106533"/>
<name>R9NYG2_PSEHS</name>
<gene>
    <name evidence="1" type="ORF">PHSY_001232</name>
</gene>
<accession>R9NYG2</accession>
<dbReference type="AlphaFoldDB" id="R9NYG2"/>